<comment type="caution">
    <text evidence="1">The sequence shown here is derived from an EMBL/GenBank/DDBJ whole genome shotgun (WGS) entry which is preliminary data.</text>
</comment>
<accession>A0A1Y1QEG7</accession>
<proteinExistence type="predicted"/>
<feature type="non-terminal residue" evidence="1">
    <location>
        <position position="1"/>
    </location>
</feature>
<reference evidence="1 2" key="1">
    <citation type="submission" date="2017-01" db="EMBL/GenBank/DDBJ databases">
        <title>Novel large sulfur bacteria in the metagenomes of groundwater-fed chemosynthetic microbial mats in the Lake Huron basin.</title>
        <authorList>
            <person name="Sharrar A.M."/>
            <person name="Flood B.E."/>
            <person name="Bailey J.V."/>
            <person name="Jones D.S."/>
            <person name="Biddanda B."/>
            <person name="Ruberg S.A."/>
            <person name="Marcus D.N."/>
            <person name="Dick G.J."/>
        </authorList>
    </citation>
    <scope>NUCLEOTIDE SEQUENCE [LARGE SCALE GENOMIC DNA]</scope>
    <source>
        <strain evidence="1">A8</strain>
    </source>
</reference>
<evidence type="ECO:0000313" key="1">
    <source>
        <dbReference type="EMBL" id="OQX03795.1"/>
    </source>
</evidence>
<name>A0A1Y1QEG7_9GAMM</name>
<sequence>HWQLLNGWLREEHDFLLGKQQLEHSLREWQHLPDAHKDKGLLQGIALERAREWLFANRSGLSADERAYIQHSHQAEERRRQRLEAMLREANTLIKFINVDLRDKLQPIGRLDIMQDIQSRVTAYYRNLGDSVQGDELERQRTINLLQQADTLAAQGKTLEAEKL</sequence>
<dbReference type="EMBL" id="MTEJ01000380">
    <property type="protein sequence ID" value="OQX03795.1"/>
    <property type="molecule type" value="Genomic_DNA"/>
</dbReference>
<organism evidence="1 2">
    <name type="scientific">Thiothrix lacustris</name>
    <dbReference type="NCBI Taxonomy" id="525917"/>
    <lineage>
        <taxon>Bacteria</taxon>
        <taxon>Pseudomonadati</taxon>
        <taxon>Pseudomonadota</taxon>
        <taxon>Gammaproteobacteria</taxon>
        <taxon>Thiotrichales</taxon>
        <taxon>Thiotrichaceae</taxon>
        <taxon>Thiothrix</taxon>
    </lineage>
</organism>
<gene>
    <name evidence="1" type="ORF">BWK73_38385</name>
</gene>
<evidence type="ECO:0000313" key="2">
    <source>
        <dbReference type="Proteomes" id="UP000192491"/>
    </source>
</evidence>
<dbReference type="AlphaFoldDB" id="A0A1Y1QEG7"/>
<dbReference type="Proteomes" id="UP000192491">
    <property type="component" value="Unassembled WGS sequence"/>
</dbReference>
<protein>
    <submittedName>
        <fullName evidence="1">Uncharacterized protein</fullName>
    </submittedName>
</protein>